<feature type="region of interest" description="Disordered" evidence="1">
    <location>
        <begin position="1"/>
        <end position="77"/>
    </location>
</feature>
<dbReference type="EMBL" id="JAIQCJ010002112">
    <property type="protein sequence ID" value="KAJ8782426.1"/>
    <property type="molecule type" value="Genomic_DNA"/>
</dbReference>
<feature type="compositionally biased region" description="Basic and acidic residues" evidence="1">
    <location>
        <begin position="1"/>
        <end position="17"/>
    </location>
</feature>
<organism evidence="2 3">
    <name type="scientific">Eschrichtius robustus</name>
    <name type="common">California gray whale</name>
    <name type="synonym">Eschrichtius gibbosus</name>
    <dbReference type="NCBI Taxonomy" id="9764"/>
    <lineage>
        <taxon>Eukaryota</taxon>
        <taxon>Metazoa</taxon>
        <taxon>Chordata</taxon>
        <taxon>Craniata</taxon>
        <taxon>Vertebrata</taxon>
        <taxon>Euteleostomi</taxon>
        <taxon>Mammalia</taxon>
        <taxon>Eutheria</taxon>
        <taxon>Laurasiatheria</taxon>
        <taxon>Artiodactyla</taxon>
        <taxon>Whippomorpha</taxon>
        <taxon>Cetacea</taxon>
        <taxon>Mysticeti</taxon>
        <taxon>Eschrichtiidae</taxon>
        <taxon>Eschrichtius</taxon>
    </lineage>
</organism>
<name>A0AB34GPR5_ESCRO</name>
<sequence length="146" mass="15780">MAEERGDSERCLNELQKRARAAALSVDPRDRREPRLSTRTPETVASRGYQRGPQRRAGDAKAAAAATKKPVCEHRSLSTPPLPGACAARHCQGPVIQGQLRREDAQRASGWCNVTTPLPPQARPASSVPLPPPGLSEPEPPKQLLL</sequence>
<evidence type="ECO:0000313" key="3">
    <source>
        <dbReference type="Proteomes" id="UP001159641"/>
    </source>
</evidence>
<dbReference type="Proteomes" id="UP001159641">
    <property type="component" value="Unassembled WGS sequence"/>
</dbReference>
<protein>
    <submittedName>
        <fullName evidence="2">Uncharacterized protein</fullName>
    </submittedName>
</protein>
<feature type="region of interest" description="Disordered" evidence="1">
    <location>
        <begin position="115"/>
        <end position="146"/>
    </location>
</feature>
<gene>
    <name evidence="2" type="ORF">J1605_010134</name>
</gene>
<evidence type="ECO:0000313" key="2">
    <source>
        <dbReference type="EMBL" id="KAJ8782426.1"/>
    </source>
</evidence>
<dbReference type="AlphaFoldDB" id="A0AB34GPR5"/>
<proteinExistence type="predicted"/>
<keyword evidence="3" id="KW-1185">Reference proteome</keyword>
<accession>A0AB34GPR5</accession>
<comment type="caution">
    <text evidence="2">The sequence shown here is derived from an EMBL/GenBank/DDBJ whole genome shotgun (WGS) entry which is preliminary data.</text>
</comment>
<reference evidence="2 3" key="1">
    <citation type="submission" date="2022-11" db="EMBL/GenBank/DDBJ databases">
        <title>Whole genome sequence of Eschrichtius robustus ER-17-0199.</title>
        <authorList>
            <person name="Bruniche-Olsen A."/>
            <person name="Black A.N."/>
            <person name="Fields C.J."/>
            <person name="Walden K."/>
            <person name="Dewoody J.A."/>
        </authorList>
    </citation>
    <scope>NUCLEOTIDE SEQUENCE [LARGE SCALE GENOMIC DNA]</scope>
    <source>
        <strain evidence="2">ER-17-0199</strain>
        <tissue evidence="2">Blubber</tissue>
    </source>
</reference>
<evidence type="ECO:0000256" key="1">
    <source>
        <dbReference type="SAM" id="MobiDB-lite"/>
    </source>
</evidence>
<feature type="compositionally biased region" description="Low complexity" evidence="1">
    <location>
        <begin position="60"/>
        <end position="69"/>
    </location>
</feature>
<feature type="compositionally biased region" description="Basic and acidic residues" evidence="1">
    <location>
        <begin position="27"/>
        <end position="36"/>
    </location>
</feature>